<feature type="compositionally biased region" description="Basic and acidic residues" evidence="1">
    <location>
        <begin position="242"/>
        <end position="252"/>
    </location>
</feature>
<evidence type="ECO:0000313" key="4">
    <source>
        <dbReference type="Proteomes" id="UP001138500"/>
    </source>
</evidence>
<dbReference type="PANTHER" id="PTHR36414:SF1">
    <property type="entry name" value="PROTEIN SUR7"/>
    <property type="match status" value="1"/>
</dbReference>
<dbReference type="Pfam" id="PF06687">
    <property type="entry name" value="SUR7"/>
    <property type="match status" value="1"/>
</dbReference>
<evidence type="ECO:0000256" key="2">
    <source>
        <dbReference type="SAM" id="Phobius"/>
    </source>
</evidence>
<feature type="transmembrane region" description="Helical" evidence="2">
    <location>
        <begin position="114"/>
        <end position="138"/>
    </location>
</feature>
<dbReference type="GO" id="GO:0006897">
    <property type="term" value="P:endocytosis"/>
    <property type="evidence" value="ECO:0007669"/>
    <property type="project" value="TreeGrafter"/>
</dbReference>
<dbReference type="GO" id="GO:0032185">
    <property type="term" value="P:septin cytoskeleton organization"/>
    <property type="evidence" value="ECO:0007669"/>
    <property type="project" value="TreeGrafter"/>
</dbReference>
<reference evidence="3 4" key="2">
    <citation type="journal article" date="2021" name="Curr. Genet.">
        <title>Genetic response to nitrogen starvation in the aggressive Eucalyptus foliar pathogen Teratosphaeria destructans.</title>
        <authorList>
            <person name="Havenga M."/>
            <person name="Wingfield B.D."/>
            <person name="Wingfield M.J."/>
            <person name="Dreyer L.L."/>
            <person name="Roets F."/>
            <person name="Aylward J."/>
        </authorList>
    </citation>
    <scope>NUCLEOTIDE SEQUENCE [LARGE SCALE GENOMIC DNA]</scope>
    <source>
        <strain evidence="3">CMW44962</strain>
    </source>
</reference>
<proteinExistence type="predicted"/>
<feature type="transmembrane region" description="Helical" evidence="2">
    <location>
        <begin position="189"/>
        <end position="213"/>
    </location>
</feature>
<dbReference type="GO" id="GO:0045121">
    <property type="term" value="C:membrane raft"/>
    <property type="evidence" value="ECO:0007669"/>
    <property type="project" value="TreeGrafter"/>
</dbReference>
<keyword evidence="2" id="KW-1133">Transmembrane helix</keyword>
<dbReference type="EMBL" id="RIBY02002145">
    <property type="protein sequence ID" value="KAH9824552.1"/>
    <property type="molecule type" value="Genomic_DNA"/>
</dbReference>
<dbReference type="GO" id="GO:0031505">
    <property type="term" value="P:fungal-type cell wall organization"/>
    <property type="evidence" value="ECO:0007669"/>
    <property type="project" value="TreeGrafter"/>
</dbReference>
<feature type="transmembrane region" description="Helical" evidence="2">
    <location>
        <begin position="7"/>
        <end position="34"/>
    </location>
</feature>
<dbReference type="PANTHER" id="PTHR36414">
    <property type="entry name" value="PROTEIN SUR7"/>
    <property type="match status" value="1"/>
</dbReference>
<gene>
    <name evidence="3" type="ORF">Tdes44962_MAKER04372</name>
</gene>
<protein>
    <submittedName>
        <fullName evidence="3">Membrane protein SUR7 like</fullName>
    </submittedName>
</protein>
<keyword evidence="2" id="KW-0812">Transmembrane</keyword>
<feature type="region of interest" description="Disordered" evidence="1">
    <location>
        <begin position="213"/>
        <end position="252"/>
    </location>
</feature>
<evidence type="ECO:0000313" key="3">
    <source>
        <dbReference type="EMBL" id="KAH9824552.1"/>
    </source>
</evidence>
<accession>A0A9W7W0I1</accession>
<dbReference type="GO" id="GO:0030866">
    <property type="term" value="P:cortical actin cytoskeleton organization"/>
    <property type="evidence" value="ECO:0007669"/>
    <property type="project" value="TreeGrafter"/>
</dbReference>
<comment type="caution">
    <text evidence="3">The sequence shown here is derived from an EMBL/GenBank/DDBJ whole genome shotgun (WGS) entry which is preliminary data.</text>
</comment>
<dbReference type="GO" id="GO:0005886">
    <property type="term" value="C:plasma membrane"/>
    <property type="evidence" value="ECO:0007669"/>
    <property type="project" value="InterPro"/>
</dbReference>
<dbReference type="GO" id="GO:0005938">
    <property type="term" value="C:cell cortex"/>
    <property type="evidence" value="ECO:0007669"/>
    <property type="project" value="TreeGrafter"/>
</dbReference>
<evidence type="ECO:0000256" key="1">
    <source>
        <dbReference type="SAM" id="MobiDB-lite"/>
    </source>
</evidence>
<feature type="transmembrane region" description="Helical" evidence="2">
    <location>
        <begin position="150"/>
        <end position="169"/>
    </location>
</feature>
<dbReference type="Proteomes" id="UP001138500">
    <property type="component" value="Unassembled WGS sequence"/>
</dbReference>
<reference evidence="3 4" key="1">
    <citation type="journal article" date="2018" name="IMA Fungus">
        <title>IMA Genome-F 10: Nine draft genome sequences of Claviceps purpurea s.lat., including C. arundinis, C. humidiphila, and C. cf. spartinae, pseudomolecules for the pitch canker pathogen Fusarium circinatum, draft genome of Davidsoniella eucalypti, Grosmannia galeiformis, Quambalaria eucalypti, and Teratosphaeria destructans.</title>
        <authorList>
            <person name="Wingfield B.D."/>
            <person name="Liu M."/>
            <person name="Nguyen H.D."/>
            <person name="Lane F.A."/>
            <person name="Morgan S.W."/>
            <person name="De Vos L."/>
            <person name="Wilken P.M."/>
            <person name="Duong T.A."/>
            <person name="Aylward J."/>
            <person name="Coetzee M.P."/>
            <person name="Dadej K."/>
            <person name="De Beer Z.W."/>
            <person name="Findlay W."/>
            <person name="Havenga M."/>
            <person name="Kolarik M."/>
            <person name="Menzies J.G."/>
            <person name="Naidoo K."/>
            <person name="Pochopski O."/>
            <person name="Shoukouhi P."/>
            <person name="Santana Q.C."/>
            <person name="Seifert K.A."/>
            <person name="Soal N."/>
            <person name="Steenkamp E.T."/>
            <person name="Tatham C.T."/>
            <person name="van der Nest M.A."/>
            <person name="Wingfield M.J."/>
        </authorList>
    </citation>
    <scope>NUCLEOTIDE SEQUENCE [LARGE SCALE GENOMIC DNA]</scope>
    <source>
        <strain evidence="3">CMW44962</strain>
    </source>
</reference>
<sequence length="252" mass="27955">MAVARPLLALTSIVLLAGGIVLTFFIVLSGAHIYHTPLNLTYFLQSTTNGITSTSTNYHNPARWTYFSVCGVEGNRNANCGRIHAAQAFNPQGNFGVPVAGFGDRNYWYYMSRFAWVFMIIGLFFAVIAFLMSVFALFTRLGSYLTGSMVWIALFFDSLAAALYTAWIVEGRNHFRANGQTARIGPYAMGFIWATWTAYFLAAVLFCTGGAVGKSATKSTGKKSYFGRKQSTRSRGSFIDNESQRRVKDEYD</sequence>
<keyword evidence="2" id="KW-0472">Membrane</keyword>
<dbReference type="InterPro" id="IPR009571">
    <property type="entry name" value="SUR7/Rim9-like_fungi"/>
</dbReference>
<feature type="compositionally biased region" description="Low complexity" evidence="1">
    <location>
        <begin position="213"/>
        <end position="224"/>
    </location>
</feature>
<name>A0A9W7W0I1_9PEZI</name>
<dbReference type="AlphaFoldDB" id="A0A9W7W0I1"/>
<keyword evidence="4" id="KW-1185">Reference proteome</keyword>
<dbReference type="OrthoDB" id="5419460at2759"/>
<organism evidence="3 4">
    <name type="scientific">Teratosphaeria destructans</name>
    <dbReference type="NCBI Taxonomy" id="418781"/>
    <lineage>
        <taxon>Eukaryota</taxon>
        <taxon>Fungi</taxon>
        <taxon>Dikarya</taxon>
        <taxon>Ascomycota</taxon>
        <taxon>Pezizomycotina</taxon>
        <taxon>Dothideomycetes</taxon>
        <taxon>Dothideomycetidae</taxon>
        <taxon>Mycosphaerellales</taxon>
        <taxon>Teratosphaeriaceae</taxon>
        <taxon>Teratosphaeria</taxon>
    </lineage>
</organism>